<protein>
    <submittedName>
        <fullName evidence="1">Virion structural protein</fullName>
    </submittedName>
</protein>
<dbReference type="KEGG" id="vg:77946177"/>
<reference evidence="1" key="1">
    <citation type="submission" date="2020-09" db="EMBL/GenBank/DDBJ databases">
        <authorList>
            <person name="Zhang D."/>
            <person name="Hatherill J.R."/>
            <person name="Ramirez J.F."/>
            <person name="Edinger B."/>
            <person name="Balarin R."/>
            <person name="Sullivan A."/>
            <person name="Humpal K.M."/>
            <person name="Guseva A."/>
            <person name="Butela K.A."/>
            <person name="Garlena R.A."/>
            <person name="Russell D.A."/>
            <person name="Pope W.H."/>
            <person name="Jacobs-Sera D."/>
            <person name="Hatfull G.F."/>
        </authorList>
    </citation>
    <scope>NUCLEOTIDE SEQUENCE</scope>
</reference>
<name>A0A879R193_9CAUD</name>
<sequence>MAYLGRSLTAGNYLKLDDLSSQFNGTQKTFNLTSGGQAFYPGSAFSILVSLGGVIQEPETAYQINQSQITFAVAPQVSDDFFCIALGVALGVGVPADGTVSGAKLTKPFNYDNGLLYLDDTNNRVGINSTTPGYTFDVNGDARIAGILTVGTSSLTLNGATNQINGVTISSGIVTATSIVATTGTFTGDVSIGGTLTYEDVTNIDSVGVITARSGIRVTDGGLVVTSGVSTFVGFTTFQNNVSIAGSMDVNGNINFNGDLFQDNQPFVASRWTAASNGLDIYRLSNVGIGTTNPSEELQVESGNIFISDGALLTDQNINVNVSIGTGKNGLLIGPVTIGLGVTIDVAPGSTLVIV</sequence>
<organism evidence="1 2">
    <name type="scientific">Synechococcus phage S-SRM01</name>
    <dbReference type="NCBI Taxonomy" id="2781608"/>
    <lineage>
        <taxon>Viruses</taxon>
        <taxon>Duplodnaviria</taxon>
        <taxon>Heunggongvirae</taxon>
        <taxon>Uroviricota</taxon>
        <taxon>Caudoviricetes</taxon>
        <taxon>Pantevenvirales</taxon>
        <taxon>Kyanoviridae</taxon>
        <taxon>Serangoonvirus</taxon>
        <taxon>Serangoonvirus essarone</taxon>
    </lineage>
</organism>
<dbReference type="Proteomes" id="UP000664915">
    <property type="component" value="Segment"/>
</dbReference>
<keyword evidence="2" id="KW-1185">Reference proteome</keyword>
<proteinExistence type="predicted"/>
<evidence type="ECO:0000313" key="2">
    <source>
        <dbReference type="Proteomes" id="UP000664915"/>
    </source>
</evidence>
<accession>A0A879R193</accession>
<dbReference type="RefSeq" id="YP_010669982.1">
    <property type="nucleotide sequence ID" value="NC_070963.1"/>
</dbReference>
<dbReference type="GeneID" id="77946177"/>
<evidence type="ECO:0000313" key="1">
    <source>
        <dbReference type="EMBL" id="QPX47972.1"/>
    </source>
</evidence>
<dbReference type="EMBL" id="MW015081">
    <property type="protein sequence ID" value="QPX47972.1"/>
    <property type="molecule type" value="Genomic_DNA"/>
</dbReference>